<dbReference type="AlphaFoldDB" id="A0AAW0ET07"/>
<proteinExistence type="predicted"/>
<evidence type="ECO:0000313" key="1">
    <source>
        <dbReference type="EMBL" id="KAK7196741.1"/>
    </source>
</evidence>
<gene>
    <name evidence="1" type="ORF">NESM_000613900</name>
</gene>
<protein>
    <recommendedName>
        <fullName evidence="3">BAR domain-containing protein</fullName>
    </recommendedName>
</protein>
<dbReference type="Proteomes" id="UP001430356">
    <property type="component" value="Unassembled WGS sequence"/>
</dbReference>
<sequence>MKVFASFNAPGTRAAAAPSHATTAAVSPDAAVKACRTAVKQHKKALKELCACMENFTHALAAVATSLHQLAANTRAPVTIQCSGALVRGVEEVRDGVVLQDLMEELEYALSTRFEKLAEEQRDLDERRKRRCKAERTLTALQTQCARLRHAKDGDAKAQALHRAETQRCEEQHLECVRLRSEFDDAFHDFTSHLGQLVYEDMKGLTEELHKVLSALAYQHRKCEEALVVHHPTTLRPIAVVA</sequence>
<dbReference type="InterPro" id="IPR027267">
    <property type="entry name" value="AH/BAR_dom_sf"/>
</dbReference>
<organism evidence="1 2">
    <name type="scientific">Novymonas esmeraldas</name>
    <dbReference type="NCBI Taxonomy" id="1808958"/>
    <lineage>
        <taxon>Eukaryota</taxon>
        <taxon>Discoba</taxon>
        <taxon>Euglenozoa</taxon>
        <taxon>Kinetoplastea</taxon>
        <taxon>Metakinetoplastina</taxon>
        <taxon>Trypanosomatida</taxon>
        <taxon>Trypanosomatidae</taxon>
        <taxon>Novymonas</taxon>
    </lineage>
</organism>
<dbReference type="SUPFAM" id="SSF103657">
    <property type="entry name" value="BAR/IMD domain-like"/>
    <property type="match status" value="1"/>
</dbReference>
<accession>A0AAW0ET07</accession>
<dbReference type="Gene3D" id="1.20.1270.60">
    <property type="entry name" value="Arfaptin homology (AH) domain/BAR domain"/>
    <property type="match status" value="1"/>
</dbReference>
<evidence type="ECO:0000313" key="2">
    <source>
        <dbReference type="Proteomes" id="UP001430356"/>
    </source>
</evidence>
<dbReference type="EMBL" id="JAECZO010000084">
    <property type="protein sequence ID" value="KAK7196741.1"/>
    <property type="molecule type" value="Genomic_DNA"/>
</dbReference>
<comment type="caution">
    <text evidence="1">The sequence shown here is derived from an EMBL/GenBank/DDBJ whole genome shotgun (WGS) entry which is preliminary data.</text>
</comment>
<name>A0AAW0ET07_9TRYP</name>
<evidence type="ECO:0008006" key="3">
    <source>
        <dbReference type="Google" id="ProtNLM"/>
    </source>
</evidence>
<reference evidence="1 2" key="1">
    <citation type="journal article" date="2021" name="MBio">
        <title>A New Model Trypanosomatid, Novymonas esmeraldas: Genomic Perception of Its 'Candidatus Pandoraea novymonadis' Endosymbiont.</title>
        <authorList>
            <person name="Zakharova A."/>
            <person name="Saura A."/>
            <person name="Butenko A."/>
            <person name="Podesvova L."/>
            <person name="Warmusova S."/>
            <person name="Kostygov A.Y."/>
            <person name="Nenarokova A."/>
            <person name="Lukes J."/>
            <person name="Opperdoes F.R."/>
            <person name="Yurchenko V."/>
        </authorList>
    </citation>
    <scope>NUCLEOTIDE SEQUENCE [LARGE SCALE GENOMIC DNA]</scope>
    <source>
        <strain evidence="1 2">E262AT.01</strain>
    </source>
</reference>
<keyword evidence="2" id="KW-1185">Reference proteome</keyword>